<comment type="caution">
    <text evidence="3">The sequence shown here is derived from an EMBL/GenBank/DDBJ whole genome shotgun (WGS) entry which is preliminary data.</text>
</comment>
<name>A0A2M7QDG8_9BACT</name>
<protein>
    <recommendedName>
        <fullName evidence="2">NADP-dependent oxidoreductase domain-containing protein</fullName>
    </recommendedName>
</protein>
<dbReference type="InterPro" id="IPR023210">
    <property type="entry name" value="NADP_OxRdtase_dom"/>
</dbReference>
<accession>A0A2M7QDG8</accession>
<dbReference type="InterPro" id="IPR036812">
    <property type="entry name" value="NAD(P)_OxRdtase_dom_sf"/>
</dbReference>
<dbReference type="PANTHER" id="PTHR43364:SF4">
    <property type="entry name" value="NAD(P)-LINKED OXIDOREDUCTASE SUPERFAMILY PROTEIN"/>
    <property type="match status" value="1"/>
</dbReference>
<dbReference type="SUPFAM" id="SSF51430">
    <property type="entry name" value="NAD(P)-linked oxidoreductase"/>
    <property type="match status" value="1"/>
</dbReference>
<dbReference type="Gene3D" id="3.20.20.100">
    <property type="entry name" value="NADP-dependent oxidoreductase domain"/>
    <property type="match status" value="1"/>
</dbReference>
<gene>
    <name evidence="3" type="ORF">COY90_01525</name>
</gene>
<feature type="domain" description="NADP-dependent oxidoreductase" evidence="2">
    <location>
        <begin position="8"/>
        <end position="293"/>
    </location>
</feature>
<dbReference type="AlphaFoldDB" id="A0A2M7QDG8"/>
<dbReference type="GO" id="GO:0005829">
    <property type="term" value="C:cytosol"/>
    <property type="evidence" value="ECO:0007669"/>
    <property type="project" value="TreeGrafter"/>
</dbReference>
<proteinExistence type="predicted"/>
<dbReference type="EMBL" id="PFLF01000038">
    <property type="protein sequence ID" value="PIY69274.1"/>
    <property type="molecule type" value="Genomic_DNA"/>
</dbReference>
<dbReference type="Proteomes" id="UP000230108">
    <property type="component" value="Unassembled WGS sequence"/>
</dbReference>
<feature type="non-terminal residue" evidence="3">
    <location>
        <position position="325"/>
    </location>
</feature>
<dbReference type="PANTHER" id="PTHR43364">
    <property type="entry name" value="NADH-SPECIFIC METHYLGLYOXAL REDUCTASE-RELATED"/>
    <property type="match status" value="1"/>
</dbReference>
<dbReference type="InterPro" id="IPR050523">
    <property type="entry name" value="AKR_Detox_Biosynth"/>
</dbReference>
<dbReference type="PRINTS" id="PR00069">
    <property type="entry name" value="ALDKETRDTASE"/>
</dbReference>
<reference evidence="4" key="1">
    <citation type="submission" date="2017-09" db="EMBL/GenBank/DDBJ databases">
        <title>Depth-based differentiation of microbial function through sediment-hosted aquifers and enrichment of novel symbionts in the deep terrestrial subsurface.</title>
        <authorList>
            <person name="Probst A.J."/>
            <person name="Ladd B."/>
            <person name="Jarett J.K."/>
            <person name="Geller-Mcgrath D.E."/>
            <person name="Sieber C.M.K."/>
            <person name="Emerson J.B."/>
            <person name="Anantharaman K."/>
            <person name="Thomas B.C."/>
            <person name="Malmstrom R."/>
            <person name="Stieglmeier M."/>
            <person name="Klingl A."/>
            <person name="Woyke T."/>
            <person name="Ryan C.M."/>
            <person name="Banfield J.F."/>
        </authorList>
    </citation>
    <scope>NUCLEOTIDE SEQUENCE [LARGE SCALE GENOMIC DNA]</scope>
</reference>
<sequence>MKKTRNRVALGTFPLSGVYNPIAPSDSKHLVGHFFELGGYYIDTAPMYGCGKIETLLGSVLTNKNRDDFYLISKCGKEIHPLTNSWESRATYKDIIDQCNSSLSRLKLDYIDLYLVHSPDKNTPFEETIQAMLDLQKIGKIKEIGVSNVTLEELKKYQKYAKIQFIQNRFSFINRSISDEFQEYLNEHKIQLIPYEILEIGQLTGSIIEEENFGSKDVRGTTSFFQGNPLQEIRSWVKNVIKPLAKKKGMTVAQLMIAWTLTKPQIQFALVGSTKKEYLSINLQTDSISLTKNLTEELELSYNTLTETIRSKYSMSIKDFRGLND</sequence>
<evidence type="ECO:0000313" key="3">
    <source>
        <dbReference type="EMBL" id="PIY69274.1"/>
    </source>
</evidence>
<dbReference type="Pfam" id="PF00248">
    <property type="entry name" value="Aldo_ket_red"/>
    <property type="match status" value="1"/>
</dbReference>
<evidence type="ECO:0000256" key="1">
    <source>
        <dbReference type="ARBA" id="ARBA00023002"/>
    </source>
</evidence>
<dbReference type="GO" id="GO:0016491">
    <property type="term" value="F:oxidoreductase activity"/>
    <property type="evidence" value="ECO:0007669"/>
    <property type="project" value="UniProtKB-KW"/>
</dbReference>
<evidence type="ECO:0000313" key="4">
    <source>
        <dbReference type="Proteomes" id="UP000230108"/>
    </source>
</evidence>
<evidence type="ECO:0000259" key="2">
    <source>
        <dbReference type="Pfam" id="PF00248"/>
    </source>
</evidence>
<dbReference type="InterPro" id="IPR020471">
    <property type="entry name" value="AKR"/>
</dbReference>
<keyword evidence="1" id="KW-0560">Oxidoreductase</keyword>
<organism evidence="3 4">
    <name type="scientific">Candidatus Roizmanbacteria bacterium CG_4_10_14_0_8_um_filter_39_9</name>
    <dbReference type="NCBI Taxonomy" id="1974829"/>
    <lineage>
        <taxon>Bacteria</taxon>
        <taxon>Candidatus Roizmaniibacteriota</taxon>
    </lineage>
</organism>